<feature type="compositionally biased region" description="Basic and acidic residues" evidence="2">
    <location>
        <begin position="78"/>
        <end position="87"/>
    </location>
</feature>
<dbReference type="CDD" id="cd00051">
    <property type="entry name" value="EFh"/>
    <property type="match status" value="1"/>
</dbReference>
<dbReference type="InterPro" id="IPR018247">
    <property type="entry name" value="EF_Hand_1_Ca_BS"/>
</dbReference>
<keyword evidence="5" id="KW-1185">Reference proteome</keyword>
<proteinExistence type="predicted"/>
<dbReference type="SUPFAM" id="SSF47473">
    <property type="entry name" value="EF-hand"/>
    <property type="match status" value="1"/>
</dbReference>
<dbReference type="GO" id="GO:0005509">
    <property type="term" value="F:calcium ion binding"/>
    <property type="evidence" value="ECO:0007669"/>
    <property type="project" value="InterPro"/>
</dbReference>
<dbReference type="InterPro" id="IPR011992">
    <property type="entry name" value="EF-hand-dom_pair"/>
</dbReference>
<dbReference type="AlphaFoldDB" id="A0A1S3K9Y4"/>
<reference evidence="6" key="1">
    <citation type="submission" date="2025-08" db="UniProtKB">
        <authorList>
            <consortium name="RefSeq"/>
        </authorList>
    </citation>
    <scope>IDENTIFICATION</scope>
    <source>
        <tissue evidence="6">Gonads</tissue>
    </source>
</reference>
<feature type="chain" id="PRO_5010182638" evidence="3">
    <location>
        <begin position="24"/>
        <end position="102"/>
    </location>
</feature>
<feature type="signal peptide" evidence="3">
    <location>
        <begin position="1"/>
        <end position="23"/>
    </location>
</feature>
<evidence type="ECO:0000256" key="1">
    <source>
        <dbReference type="ARBA" id="ARBA00022837"/>
    </source>
</evidence>
<dbReference type="Pfam" id="PF00036">
    <property type="entry name" value="EF-hand_1"/>
    <property type="match status" value="1"/>
</dbReference>
<dbReference type="InterPro" id="IPR002048">
    <property type="entry name" value="EF_hand_dom"/>
</dbReference>
<dbReference type="Pfam" id="PF13202">
    <property type="entry name" value="EF-hand_5"/>
    <property type="match status" value="1"/>
</dbReference>
<dbReference type="GeneID" id="106179824"/>
<dbReference type="OrthoDB" id="26525at2759"/>
<evidence type="ECO:0000313" key="6">
    <source>
        <dbReference type="RefSeq" id="XP_013419061.1"/>
    </source>
</evidence>
<feature type="compositionally biased region" description="Acidic residues" evidence="2">
    <location>
        <begin position="68"/>
        <end position="77"/>
    </location>
</feature>
<organism evidence="5 6">
    <name type="scientific">Lingula anatina</name>
    <name type="common">Brachiopod</name>
    <name type="synonym">Lingula unguis</name>
    <dbReference type="NCBI Taxonomy" id="7574"/>
    <lineage>
        <taxon>Eukaryota</taxon>
        <taxon>Metazoa</taxon>
        <taxon>Spiralia</taxon>
        <taxon>Lophotrochozoa</taxon>
        <taxon>Brachiopoda</taxon>
        <taxon>Linguliformea</taxon>
        <taxon>Lingulata</taxon>
        <taxon>Lingulida</taxon>
        <taxon>Linguloidea</taxon>
        <taxon>Lingulidae</taxon>
        <taxon>Lingula</taxon>
    </lineage>
</organism>
<dbReference type="KEGG" id="lak:106179824"/>
<dbReference type="Proteomes" id="UP000085678">
    <property type="component" value="Unplaced"/>
</dbReference>
<accession>A0A1S3K9Y4</accession>
<feature type="region of interest" description="Disordered" evidence="2">
    <location>
        <begin position="24"/>
        <end position="102"/>
    </location>
</feature>
<keyword evidence="3" id="KW-0732">Signal</keyword>
<dbReference type="PROSITE" id="PS00018">
    <property type="entry name" value="EF_HAND_1"/>
    <property type="match status" value="2"/>
</dbReference>
<dbReference type="PROSITE" id="PS50222">
    <property type="entry name" value="EF_HAND_2"/>
    <property type="match status" value="1"/>
</dbReference>
<gene>
    <name evidence="6" type="primary">LOC106179824</name>
</gene>
<evidence type="ECO:0000313" key="5">
    <source>
        <dbReference type="Proteomes" id="UP000085678"/>
    </source>
</evidence>
<evidence type="ECO:0000256" key="2">
    <source>
        <dbReference type="SAM" id="MobiDB-lite"/>
    </source>
</evidence>
<dbReference type="InParanoid" id="A0A1S3K9Y4"/>
<dbReference type="SMART" id="SM00054">
    <property type="entry name" value="EFh"/>
    <property type="match status" value="2"/>
</dbReference>
<feature type="domain" description="EF-hand" evidence="4">
    <location>
        <begin position="35"/>
        <end position="70"/>
    </location>
</feature>
<name>A0A1S3K9Y4_LINAN</name>
<sequence>MGSLVKLLIAACVIAVVLQETRAGIVTKRQDSGDQSNQSMDEIFKSIDTDGDGSISQEEFEAATGGEESVEDQFESMDMDHDGKIDSEEFDPEMNPPEQNEA</sequence>
<dbReference type="Gene3D" id="1.10.238.10">
    <property type="entry name" value="EF-hand"/>
    <property type="match status" value="1"/>
</dbReference>
<keyword evidence="1" id="KW-0106">Calcium</keyword>
<dbReference type="RefSeq" id="XP_013419061.1">
    <property type="nucleotide sequence ID" value="XM_013563607.1"/>
</dbReference>
<evidence type="ECO:0000256" key="3">
    <source>
        <dbReference type="SAM" id="SignalP"/>
    </source>
</evidence>
<protein>
    <submittedName>
        <fullName evidence="6">Calcium-binding protein</fullName>
    </submittedName>
</protein>
<evidence type="ECO:0000259" key="4">
    <source>
        <dbReference type="PROSITE" id="PS50222"/>
    </source>
</evidence>